<dbReference type="InterPro" id="IPR029062">
    <property type="entry name" value="Class_I_gatase-like"/>
</dbReference>
<sequence>MHSRWPDHRCCPTRDNECMRLYLSSYELGNHPSTFTALVRGSGHGWLIMNALDGADLEVRHRETARQISNLARLGLAASELDLRVHDAESLSATFAHPDFLWVRGGSVFTLRAALARSGADALIVEQLGLDAFVYAGFSAGACVLAPSLAGLEACDSTEDAMSLYGTVAFDGLGILDRPFVPHLRSPKHPESAALTRVAKGYALEDKPYWALRDGDALVVDGNRVALL</sequence>
<reference evidence="5 6" key="1">
    <citation type="submission" date="2018-09" db="EMBL/GenBank/DDBJ databases">
        <title>Novel species of Cryobacterium.</title>
        <authorList>
            <person name="Liu Q."/>
            <person name="Xin Y.-H."/>
        </authorList>
    </citation>
    <scope>NUCLEOTIDE SEQUENCE [LARGE SCALE GENOMIC DNA]</scope>
    <source>
        <strain evidence="5 6">Hh39</strain>
    </source>
</reference>
<comment type="similarity">
    <text evidence="1">Belongs to the peptidase S51 family.</text>
</comment>
<dbReference type="Gene3D" id="3.40.50.880">
    <property type="match status" value="1"/>
</dbReference>
<dbReference type="PANTHER" id="PTHR20842:SF0">
    <property type="entry name" value="ALPHA-ASPARTYL DIPEPTIDASE"/>
    <property type="match status" value="1"/>
</dbReference>
<proteinExistence type="inferred from homology"/>
<gene>
    <name evidence="5" type="ORF">D6T64_00255</name>
</gene>
<dbReference type="Pfam" id="PF03575">
    <property type="entry name" value="Peptidase_S51"/>
    <property type="match status" value="1"/>
</dbReference>
<keyword evidence="6" id="KW-1185">Reference proteome</keyword>
<evidence type="ECO:0000256" key="1">
    <source>
        <dbReference type="ARBA" id="ARBA00006534"/>
    </source>
</evidence>
<keyword evidence="4" id="KW-0720">Serine protease</keyword>
<accession>A0A3A5MTZ0</accession>
<protein>
    <submittedName>
        <fullName evidence="5">Peptidase</fullName>
    </submittedName>
</protein>
<evidence type="ECO:0000256" key="2">
    <source>
        <dbReference type="ARBA" id="ARBA00022670"/>
    </source>
</evidence>
<dbReference type="GO" id="GO:0008236">
    <property type="term" value="F:serine-type peptidase activity"/>
    <property type="evidence" value="ECO:0007669"/>
    <property type="project" value="UniProtKB-KW"/>
</dbReference>
<keyword evidence="2" id="KW-0645">Protease</keyword>
<dbReference type="GO" id="GO:0006508">
    <property type="term" value="P:proteolysis"/>
    <property type="evidence" value="ECO:0007669"/>
    <property type="project" value="UniProtKB-KW"/>
</dbReference>
<comment type="caution">
    <text evidence="5">The sequence shown here is derived from an EMBL/GenBank/DDBJ whole genome shotgun (WGS) entry which is preliminary data.</text>
</comment>
<dbReference type="SUPFAM" id="SSF52317">
    <property type="entry name" value="Class I glutamine amidotransferase-like"/>
    <property type="match status" value="1"/>
</dbReference>
<dbReference type="Proteomes" id="UP000272015">
    <property type="component" value="Unassembled WGS sequence"/>
</dbReference>
<evidence type="ECO:0000313" key="6">
    <source>
        <dbReference type="Proteomes" id="UP000272015"/>
    </source>
</evidence>
<keyword evidence="3" id="KW-0378">Hydrolase</keyword>
<evidence type="ECO:0000256" key="3">
    <source>
        <dbReference type="ARBA" id="ARBA00022801"/>
    </source>
</evidence>
<dbReference type="AlphaFoldDB" id="A0A3A5MTZ0"/>
<dbReference type="InterPro" id="IPR005320">
    <property type="entry name" value="Peptidase_S51"/>
</dbReference>
<name>A0A3A5MTZ0_9MICO</name>
<organism evidence="5 6">
    <name type="scientific">Cryobacterium melibiosiphilum</name>
    <dbReference type="NCBI Taxonomy" id="995039"/>
    <lineage>
        <taxon>Bacteria</taxon>
        <taxon>Bacillati</taxon>
        <taxon>Actinomycetota</taxon>
        <taxon>Actinomycetes</taxon>
        <taxon>Micrococcales</taxon>
        <taxon>Microbacteriaceae</taxon>
        <taxon>Cryobacterium</taxon>
    </lineage>
</organism>
<dbReference type="EMBL" id="QZVS01000020">
    <property type="protein sequence ID" value="RJT92455.1"/>
    <property type="molecule type" value="Genomic_DNA"/>
</dbReference>
<dbReference type="PANTHER" id="PTHR20842">
    <property type="entry name" value="PROTEASE S51 ALPHA-ASPARTYL DIPEPTIDASE"/>
    <property type="match status" value="1"/>
</dbReference>
<evidence type="ECO:0000256" key="4">
    <source>
        <dbReference type="ARBA" id="ARBA00022825"/>
    </source>
</evidence>
<evidence type="ECO:0000313" key="5">
    <source>
        <dbReference type="EMBL" id="RJT92455.1"/>
    </source>
</evidence>